<dbReference type="RefSeq" id="WP_003000812.1">
    <property type="nucleotide sequence ID" value="NZ_UHFA01000002.1"/>
</dbReference>
<dbReference type="OrthoDB" id="9806388at2"/>
<keyword evidence="7" id="KW-1185">Reference proteome</keyword>
<dbReference type="PANTHER" id="PTHR46112">
    <property type="entry name" value="AMINOPEPTIDASE"/>
    <property type="match status" value="1"/>
</dbReference>
<dbReference type="EC" id="3.4.-.-" evidence="6"/>
<keyword evidence="1 3" id="KW-0479">Metal-binding</keyword>
<evidence type="ECO:0000256" key="2">
    <source>
        <dbReference type="ARBA" id="ARBA00022801"/>
    </source>
</evidence>
<name>A0A380JDI5_STRDO</name>
<keyword evidence="2 6" id="KW-0378">Hydrolase</keyword>
<dbReference type="GO" id="GO:0004177">
    <property type="term" value="F:aminopeptidase activity"/>
    <property type="evidence" value="ECO:0007669"/>
    <property type="project" value="UniProtKB-KW"/>
</dbReference>
<dbReference type="InterPro" id="IPR050659">
    <property type="entry name" value="Peptidase_M24B"/>
</dbReference>
<dbReference type="Gene3D" id="3.90.230.10">
    <property type="entry name" value="Creatinase/methionine aminopeptidase superfamily"/>
    <property type="match status" value="1"/>
</dbReference>
<dbReference type="Proteomes" id="UP000254082">
    <property type="component" value="Unassembled WGS sequence"/>
</dbReference>
<dbReference type="SUPFAM" id="SSF53092">
    <property type="entry name" value="Creatinase/prolidase N-terminal domain"/>
    <property type="match status" value="1"/>
</dbReference>
<dbReference type="AlphaFoldDB" id="A0A380JDI5"/>
<dbReference type="Pfam" id="PF01321">
    <property type="entry name" value="Creatinase_N"/>
    <property type="match status" value="1"/>
</dbReference>
<dbReference type="InterPro" id="IPR036005">
    <property type="entry name" value="Creatinase/aminopeptidase-like"/>
</dbReference>
<dbReference type="InterPro" id="IPR000994">
    <property type="entry name" value="Pept_M24"/>
</dbReference>
<dbReference type="InterPro" id="IPR001131">
    <property type="entry name" value="Peptidase_M24B_aminopep-P_CS"/>
</dbReference>
<sequence>MFEARVEKLVVALKQTVCDGFLVTNLTNIYYLTGFHGTAGTVFISENHRLFLTDARYSLLAREQVKGFEIIESRQPLAEIAKLIRTEKLSTIGFEGEAVSFNFYQQLQTIFSDYQLQSQTNLIENLRMIKDEGEIETIRQACKISDKAFLEALDFIKPNQTSELELANFLDFRMRELGASGPSFDFIVASGQRSAMPHGRASQKIIRPGETLTMDFGCIFNHYVSDITRTIHIGQPSDEERTVYELVLKSNQAVIDAVKAGMKRCDYDGVARQVIAQAGYGEFFTHGIGHGIGLDIHEIPYFGQSSDSIEAGMTITDEPGIYLDGKFGVRIEDDILVTETGCQVLTQAPKELIII</sequence>
<evidence type="ECO:0000313" key="7">
    <source>
        <dbReference type="Proteomes" id="UP000254082"/>
    </source>
</evidence>
<comment type="similarity">
    <text evidence="3">Belongs to the peptidase M24B family.</text>
</comment>
<reference evidence="6 7" key="1">
    <citation type="submission" date="2018-06" db="EMBL/GenBank/DDBJ databases">
        <authorList>
            <consortium name="Pathogen Informatics"/>
            <person name="Doyle S."/>
        </authorList>
    </citation>
    <scope>NUCLEOTIDE SEQUENCE [LARGE SCALE GENOMIC DNA]</scope>
    <source>
        <strain evidence="7">NCTC 11391</strain>
    </source>
</reference>
<dbReference type="InterPro" id="IPR000587">
    <property type="entry name" value="Creatinase_N"/>
</dbReference>
<evidence type="ECO:0000259" key="4">
    <source>
        <dbReference type="Pfam" id="PF00557"/>
    </source>
</evidence>
<dbReference type="Gene3D" id="3.40.350.10">
    <property type="entry name" value="Creatinase/prolidase N-terminal domain"/>
    <property type="match status" value="1"/>
</dbReference>
<dbReference type="InterPro" id="IPR029149">
    <property type="entry name" value="Creatin/AminoP/Spt16_N"/>
</dbReference>
<protein>
    <submittedName>
        <fullName evidence="6">X-Pro aminopeptidase</fullName>
        <ecNumber evidence="6">3.4.-.-</ecNumber>
        <ecNumber evidence="6">3.4.11.9</ecNumber>
    </submittedName>
</protein>
<feature type="domain" description="Creatinase N-terminal" evidence="5">
    <location>
        <begin position="5"/>
        <end position="129"/>
    </location>
</feature>
<gene>
    <name evidence="6" type="primary">pepP</name>
    <name evidence="6" type="ORF">NCTC11391_00783</name>
</gene>
<dbReference type="EC" id="3.4.11.9" evidence="6"/>
<keyword evidence="6" id="KW-0645">Protease</keyword>
<dbReference type="GO" id="GO:0046872">
    <property type="term" value="F:metal ion binding"/>
    <property type="evidence" value="ECO:0007669"/>
    <property type="project" value="UniProtKB-KW"/>
</dbReference>
<evidence type="ECO:0000256" key="3">
    <source>
        <dbReference type="RuleBase" id="RU000590"/>
    </source>
</evidence>
<dbReference type="SUPFAM" id="SSF55920">
    <property type="entry name" value="Creatinase/aminopeptidase"/>
    <property type="match status" value="1"/>
</dbReference>
<dbReference type="PROSITE" id="PS00491">
    <property type="entry name" value="PROLINE_PEPTIDASE"/>
    <property type="match status" value="1"/>
</dbReference>
<evidence type="ECO:0000313" key="6">
    <source>
        <dbReference type="EMBL" id="SUN35744.1"/>
    </source>
</evidence>
<evidence type="ECO:0000259" key="5">
    <source>
        <dbReference type="Pfam" id="PF01321"/>
    </source>
</evidence>
<dbReference type="PANTHER" id="PTHR46112:SF3">
    <property type="entry name" value="AMINOPEPTIDASE YPDF"/>
    <property type="match status" value="1"/>
</dbReference>
<proteinExistence type="inferred from homology"/>
<dbReference type="CDD" id="cd01092">
    <property type="entry name" value="APP-like"/>
    <property type="match status" value="1"/>
</dbReference>
<accession>A0A380JDI5</accession>
<organism evidence="6 7">
    <name type="scientific">Streptococcus downei MFe28</name>
    <dbReference type="NCBI Taxonomy" id="764290"/>
    <lineage>
        <taxon>Bacteria</taxon>
        <taxon>Bacillati</taxon>
        <taxon>Bacillota</taxon>
        <taxon>Bacilli</taxon>
        <taxon>Lactobacillales</taxon>
        <taxon>Streptococcaceae</taxon>
        <taxon>Streptococcus</taxon>
    </lineage>
</organism>
<dbReference type="Pfam" id="PF00557">
    <property type="entry name" value="Peptidase_M24"/>
    <property type="match status" value="1"/>
</dbReference>
<keyword evidence="6" id="KW-0031">Aminopeptidase</keyword>
<dbReference type="EMBL" id="UHFA01000002">
    <property type="protein sequence ID" value="SUN35744.1"/>
    <property type="molecule type" value="Genomic_DNA"/>
</dbReference>
<feature type="domain" description="Peptidase M24" evidence="4">
    <location>
        <begin position="136"/>
        <end position="339"/>
    </location>
</feature>
<evidence type="ECO:0000256" key="1">
    <source>
        <dbReference type="ARBA" id="ARBA00022723"/>
    </source>
</evidence>